<comment type="caution">
    <text evidence="1">The sequence shown here is derived from an EMBL/GenBank/DDBJ whole genome shotgun (WGS) entry which is preliminary data.</text>
</comment>
<protein>
    <recommendedName>
        <fullName evidence="3">Tudor domain-containing protein</fullName>
    </recommendedName>
</protein>
<organism evidence="1 2">
    <name type="scientific">Azospirillum cavernae</name>
    <dbReference type="NCBI Taxonomy" id="2320860"/>
    <lineage>
        <taxon>Bacteria</taxon>
        <taxon>Pseudomonadati</taxon>
        <taxon>Pseudomonadota</taxon>
        <taxon>Alphaproteobacteria</taxon>
        <taxon>Rhodospirillales</taxon>
        <taxon>Azospirillaceae</taxon>
        <taxon>Azospirillum</taxon>
    </lineage>
</organism>
<keyword evidence="2" id="KW-1185">Reference proteome</keyword>
<dbReference type="Proteomes" id="UP000283458">
    <property type="component" value="Unassembled WGS sequence"/>
</dbReference>
<reference evidence="1 2" key="1">
    <citation type="submission" date="2018-09" db="EMBL/GenBank/DDBJ databases">
        <authorList>
            <person name="Zhu H."/>
        </authorList>
    </citation>
    <scope>NUCLEOTIDE SEQUENCE [LARGE SCALE GENOMIC DNA]</scope>
    <source>
        <strain evidence="1 2">K2W22B-5</strain>
    </source>
</reference>
<dbReference type="AlphaFoldDB" id="A0A418VY22"/>
<accession>A0A418VY22</accession>
<name>A0A418VY22_9PROT</name>
<evidence type="ECO:0000313" key="1">
    <source>
        <dbReference type="EMBL" id="RJF82036.1"/>
    </source>
</evidence>
<dbReference type="RefSeq" id="WP_119832111.1">
    <property type="nucleotide sequence ID" value="NZ_QYUL01000002.1"/>
</dbReference>
<sequence>MVRLLSLCLGLVALLSACGPIYETQYSMIPPTTSQGRLCVSQCQQERSLCRQTCSMSEQACRADARSRAAYEYESYVRRQSAEKKPIKKSVSDFENSYGCSSNSCHDRCEANYRDCFGGLCGGQVIANRVCTMFCDQQGAAAPSQAPMMSSQSTVPLSAPTAPLQSAPVGNDRSLCVRGMRVEVQWKGDWYPATVTGAARSDGRCPVHYEDYGSEDDEAVSLKRIRPR</sequence>
<evidence type="ECO:0000313" key="2">
    <source>
        <dbReference type="Proteomes" id="UP000283458"/>
    </source>
</evidence>
<evidence type="ECO:0008006" key="3">
    <source>
        <dbReference type="Google" id="ProtNLM"/>
    </source>
</evidence>
<dbReference type="OrthoDB" id="326336at2"/>
<dbReference type="EMBL" id="QYUL01000002">
    <property type="protein sequence ID" value="RJF82036.1"/>
    <property type="molecule type" value="Genomic_DNA"/>
</dbReference>
<dbReference type="InterPro" id="IPR016197">
    <property type="entry name" value="Chromo-like_dom_sf"/>
</dbReference>
<dbReference type="PROSITE" id="PS51257">
    <property type="entry name" value="PROKAR_LIPOPROTEIN"/>
    <property type="match status" value="1"/>
</dbReference>
<dbReference type="SUPFAM" id="SSF54160">
    <property type="entry name" value="Chromo domain-like"/>
    <property type="match status" value="1"/>
</dbReference>
<dbReference type="Gene3D" id="2.30.30.140">
    <property type="match status" value="1"/>
</dbReference>
<gene>
    <name evidence="1" type="ORF">D3877_18340</name>
</gene>
<proteinExistence type="predicted"/>